<feature type="transmembrane region" description="Helical" evidence="5">
    <location>
        <begin position="6"/>
        <end position="28"/>
    </location>
</feature>
<dbReference type="GO" id="GO:0016020">
    <property type="term" value="C:membrane"/>
    <property type="evidence" value="ECO:0007669"/>
    <property type="project" value="UniProtKB-SubCell"/>
</dbReference>
<organism evidence="7 8">
    <name type="scientific">Candidatus Sulfomarinibacter kjeldsenii</name>
    <dbReference type="NCBI Taxonomy" id="2885994"/>
    <lineage>
        <taxon>Bacteria</taxon>
        <taxon>Pseudomonadati</taxon>
        <taxon>Acidobacteriota</taxon>
        <taxon>Thermoanaerobaculia</taxon>
        <taxon>Thermoanaerobaculales</taxon>
        <taxon>Candidatus Sulfomarinibacteraceae</taxon>
        <taxon>Candidatus Sulfomarinibacter</taxon>
    </lineage>
</organism>
<feature type="transmembrane region" description="Helical" evidence="5">
    <location>
        <begin position="319"/>
        <end position="340"/>
    </location>
</feature>
<evidence type="ECO:0000256" key="4">
    <source>
        <dbReference type="ARBA" id="ARBA00023136"/>
    </source>
</evidence>
<dbReference type="PANTHER" id="PTHR37422">
    <property type="entry name" value="TEICHURONIC ACID BIOSYNTHESIS PROTEIN TUAE"/>
    <property type="match status" value="1"/>
</dbReference>
<reference evidence="7 8" key="1">
    <citation type="submission" date="2020-08" db="EMBL/GenBank/DDBJ databases">
        <title>Acidobacteriota in marine sediments use diverse sulfur dissimilation pathways.</title>
        <authorList>
            <person name="Wasmund K."/>
        </authorList>
    </citation>
    <scope>NUCLEOTIDE SEQUENCE [LARGE SCALE GENOMIC DNA]</scope>
    <source>
        <strain evidence="7">MAG AM3-A</strain>
    </source>
</reference>
<gene>
    <name evidence="7" type="ORF">IFJ97_06850</name>
</gene>
<dbReference type="Pfam" id="PF04932">
    <property type="entry name" value="Wzy_C"/>
    <property type="match status" value="1"/>
</dbReference>
<comment type="caution">
    <text evidence="7">The sequence shown here is derived from an EMBL/GenBank/DDBJ whole genome shotgun (WGS) entry which is preliminary data.</text>
</comment>
<evidence type="ECO:0000313" key="8">
    <source>
        <dbReference type="Proteomes" id="UP000598633"/>
    </source>
</evidence>
<dbReference type="EMBL" id="JACXWA010000111">
    <property type="protein sequence ID" value="MBD3871057.1"/>
    <property type="molecule type" value="Genomic_DNA"/>
</dbReference>
<feature type="transmembrane region" description="Helical" evidence="5">
    <location>
        <begin position="292"/>
        <end position="313"/>
    </location>
</feature>
<evidence type="ECO:0000256" key="5">
    <source>
        <dbReference type="SAM" id="Phobius"/>
    </source>
</evidence>
<feature type="transmembrane region" description="Helical" evidence="5">
    <location>
        <begin position="347"/>
        <end position="364"/>
    </location>
</feature>
<sequence>MLIVGVAASIKIALANMILGIAGLLWLAALARGSARRPHAAILVPIAAYAIVSVLSAVFSADPRHSITELADLLTLALVAMTVSLLDQKRWDLLLRLMTAVLVFSTTIGLAQFALGGDPLQHRLRGLATHYMTFSGWTLVVTLLLLGDVFFTSDRRRLLWTLPVAALGVSTLLLGLTRGAWIGLATGMLLAVAVGRPRALVLLPLVASLLYLALPEPVLKRAATTFDLRDTATRERLEMFGSGIAMARDNPILGLGPGLVQPAYTDYRRGSTPAKTPHLHNNAIQITAERGVAGLLTYLTILGVFGLHVWRALQTSPSVARPMIIGCLMAVAGVTTAGFFEYNWGDAEVWIVTLVSLSAPFALVPRKAA</sequence>
<feature type="transmembrane region" description="Helical" evidence="5">
    <location>
        <begin position="93"/>
        <end position="115"/>
    </location>
</feature>
<dbReference type="InterPro" id="IPR051533">
    <property type="entry name" value="WaaL-like"/>
</dbReference>
<feature type="domain" description="O-antigen ligase-related" evidence="6">
    <location>
        <begin position="165"/>
        <end position="299"/>
    </location>
</feature>
<dbReference type="GO" id="GO:0016874">
    <property type="term" value="F:ligase activity"/>
    <property type="evidence" value="ECO:0007669"/>
    <property type="project" value="UniProtKB-KW"/>
</dbReference>
<keyword evidence="2 5" id="KW-0812">Transmembrane</keyword>
<feature type="transmembrane region" description="Helical" evidence="5">
    <location>
        <begin position="40"/>
        <end position="61"/>
    </location>
</feature>
<protein>
    <submittedName>
        <fullName evidence="7">O-antigen ligase family protein</fullName>
    </submittedName>
</protein>
<comment type="subcellular location">
    <subcellularLocation>
        <location evidence="1">Membrane</location>
        <topology evidence="1">Multi-pass membrane protein</topology>
    </subcellularLocation>
</comment>
<dbReference type="AlphaFoldDB" id="A0A8J6Y674"/>
<feature type="transmembrane region" description="Helical" evidence="5">
    <location>
        <begin position="197"/>
        <end position="214"/>
    </location>
</feature>
<evidence type="ECO:0000256" key="1">
    <source>
        <dbReference type="ARBA" id="ARBA00004141"/>
    </source>
</evidence>
<dbReference type="Proteomes" id="UP000598633">
    <property type="component" value="Unassembled WGS sequence"/>
</dbReference>
<feature type="transmembrane region" description="Helical" evidence="5">
    <location>
        <begin position="158"/>
        <end position="177"/>
    </location>
</feature>
<name>A0A8J6Y674_9BACT</name>
<dbReference type="PANTHER" id="PTHR37422:SF13">
    <property type="entry name" value="LIPOPOLYSACCHARIDE BIOSYNTHESIS PROTEIN PA4999-RELATED"/>
    <property type="match status" value="1"/>
</dbReference>
<evidence type="ECO:0000313" key="7">
    <source>
        <dbReference type="EMBL" id="MBD3871057.1"/>
    </source>
</evidence>
<feature type="transmembrane region" description="Helical" evidence="5">
    <location>
        <begin position="127"/>
        <end position="146"/>
    </location>
</feature>
<evidence type="ECO:0000256" key="3">
    <source>
        <dbReference type="ARBA" id="ARBA00022989"/>
    </source>
</evidence>
<proteinExistence type="predicted"/>
<evidence type="ECO:0000256" key="2">
    <source>
        <dbReference type="ARBA" id="ARBA00022692"/>
    </source>
</evidence>
<keyword evidence="7" id="KW-0436">Ligase</keyword>
<dbReference type="InterPro" id="IPR007016">
    <property type="entry name" value="O-antigen_ligase-rel_domated"/>
</dbReference>
<keyword evidence="4 5" id="KW-0472">Membrane</keyword>
<accession>A0A8J6Y674</accession>
<feature type="transmembrane region" description="Helical" evidence="5">
    <location>
        <begin position="67"/>
        <end position="86"/>
    </location>
</feature>
<keyword evidence="3 5" id="KW-1133">Transmembrane helix</keyword>
<evidence type="ECO:0000259" key="6">
    <source>
        <dbReference type="Pfam" id="PF04932"/>
    </source>
</evidence>